<gene>
    <name evidence="2" type="ORF">GCM10009422_25280</name>
</gene>
<evidence type="ECO:0000313" key="2">
    <source>
        <dbReference type="EMBL" id="GAA0627272.1"/>
    </source>
</evidence>
<feature type="region of interest" description="Disordered" evidence="1">
    <location>
        <begin position="22"/>
        <end position="60"/>
    </location>
</feature>
<comment type="caution">
    <text evidence="2">The sequence shown here is derived from an EMBL/GenBank/DDBJ whole genome shotgun (WGS) entry which is preliminary data.</text>
</comment>
<dbReference type="RefSeq" id="WP_343794342.1">
    <property type="nucleotide sequence ID" value="NZ_BAAAGA010000006.1"/>
</dbReference>
<reference evidence="3" key="1">
    <citation type="journal article" date="2019" name="Int. J. Syst. Evol. Microbiol.">
        <title>The Global Catalogue of Microorganisms (GCM) 10K type strain sequencing project: providing services to taxonomists for standard genome sequencing and annotation.</title>
        <authorList>
            <consortium name="The Broad Institute Genomics Platform"/>
            <consortium name="The Broad Institute Genome Sequencing Center for Infectious Disease"/>
            <person name="Wu L."/>
            <person name="Ma J."/>
        </authorList>
    </citation>
    <scope>NUCLEOTIDE SEQUENCE [LARGE SCALE GENOMIC DNA]</scope>
    <source>
        <strain evidence="3">JCM 12928</strain>
    </source>
</reference>
<name>A0ABP3SBV3_9CAUL</name>
<dbReference type="Proteomes" id="UP001501352">
    <property type="component" value="Unassembled WGS sequence"/>
</dbReference>
<sequence>MSVEFIGRFAQGKLAVHEDAFKQSVGSRDPPEFAEALDHDARRRRREVDHRRPPSQSAGRWSVAAILSAARRLAKV</sequence>
<feature type="compositionally biased region" description="Basic and acidic residues" evidence="1">
    <location>
        <begin position="36"/>
        <end position="52"/>
    </location>
</feature>
<keyword evidence="3" id="KW-1185">Reference proteome</keyword>
<accession>A0ABP3SBV3</accession>
<protein>
    <submittedName>
        <fullName evidence="2">Uncharacterized protein</fullName>
    </submittedName>
</protein>
<proteinExistence type="predicted"/>
<dbReference type="EMBL" id="BAAAGA010000006">
    <property type="protein sequence ID" value="GAA0627272.1"/>
    <property type="molecule type" value="Genomic_DNA"/>
</dbReference>
<evidence type="ECO:0000313" key="3">
    <source>
        <dbReference type="Proteomes" id="UP001501352"/>
    </source>
</evidence>
<organism evidence="2 3">
    <name type="scientific">Brevundimonas kwangchunensis</name>
    <dbReference type="NCBI Taxonomy" id="322163"/>
    <lineage>
        <taxon>Bacteria</taxon>
        <taxon>Pseudomonadati</taxon>
        <taxon>Pseudomonadota</taxon>
        <taxon>Alphaproteobacteria</taxon>
        <taxon>Caulobacterales</taxon>
        <taxon>Caulobacteraceae</taxon>
        <taxon>Brevundimonas</taxon>
    </lineage>
</organism>
<evidence type="ECO:0000256" key="1">
    <source>
        <dbReference type="SAM" id="MobiDB-lite"/>
    </source>
</evidence>